<evidence type="ECO:0000313" key="1">
    <source>
        <dbReference type="EMBL" id="GIQ85175.1"/>
    </source>
</evidence>
<evidence type="ECO:0000313" key="2">
    <source>
        <dbReference type="Proteomes" id="UP000265618"/>
    </source>
</evidence>
<organism evidence="1 2">
    <name type="scientific">Kipferlia bialata</name>
    <dbReference type="NCBI Taxonomy" id="797122"/>
    <lineage>
        <taxon>Eukaryota</taxon>
        <taxon>Metamonada</taxon>
        <taxon>Carpediemonas-like organisms</taxon>
        <taxon>Kipferlia</taxon>
    </lineage>
</organism>
<dbReference type="AlphaFoldDB" id="A0A9K3CZ30"/>
<name>A0A9K3CZ30_9EUKA</name>
<accession>A0A9K3CZ30</accession>
<sequence length="406" mass="45107">MTHQRDLLCGIPYSLWAERFESGEALVAAVEAESDRLWMLKPGMNSGYNIECMTSIFCRTRIKVSCDGGWHLVVPNTYQWPHCKQCDSRVSVPLRSQRFRVVISEGCQAECLSLEAKAYISPTQLYCVDTRGSNSGAVISLPRSLVREHDPSLCQEACVLEPVASPCGRRSAYVSLSNTLFAIGETAEEGEFGLFRLDTDPWRWECLERYRKEDGIRVGGVERERERGAVPPGWGKVWRDGGFNRYIVFGCEEQLYVIGNEPLSSDDRGAFTEIWRYTPSTTSLGVDEREGEREGQGVCGEWTLLPTPKRMDSCLHMAADCGVGLSAVTDSSLYLVMEESLYSYTPGARGGEGEGEGEGEKWQEHGPFPLINEGRIRGWSTAALSVGNGEAYMSVLMLGVLEEDRG</sequence>
<gene>
    <name evidence="1" type="ORF">KIPB_006807</name>
</gene>
<proteinExistence type="predicted"/>
<dbReference type="EMBL" id="BDIP01001806">
    <property type="protein sequence ID" value="GIQ85175.1"/>
    <property type="molecule type" value="Genomic_DNA"/>
</dbReference>
<reference evidence="1 2" key="1">
    <citation type="journal article" date="2018" name="PLoS ONE">
        <title>The draft genome of Kipferlia bialata reveals reductive genome evolution in fornicate parasites.</title>
        <authorList>
            <person name="Tanifuji G."/>
            <person name="Takabayashi S."/>
            <person name="Kume K."/>
            <person name="Takagi M."/>
            <person name="Nakayama T."/>
            <person name="Kamikawa R."/>
            <person name="Inagaki Y."/>
            <person name="Hashimoto T."/>
        </authorList>
    </citation>
    <scope>NUCLEOTIDE SEQUENCE [LARGE SCALE GENOMIC DNA]</scope>
    <source>
        <strain evidence="1">NY0173</strain>
    </source>
</reference>
<protein>
    <submittedName>
        <fullName evidence="1">Uncharacterized protein</fullName>
    </submittedName>
</protein>
<dbReference type="Proteomes" id="UP000265618">
    <property type="component" value="Unassembled WGS sequence"/>
</dbReference>
<keyword evidence="2" id="KW-1185">Reference proteome</keyword>
<comment type="caution">
    <text evidence="1">The sequence shown here is derived from an EMBL/GenBank/DDBJ whole genome shotgun (WGS) entry which is preliminary data.</text>
</comment>